<reference evidence="1 2" key="1">
    <citation type="submission" date="2018-11" db="EMBL/GenBank/DDBJ databases">
        <authorList>
            <consortium name="Pathogen Informatics"/>
        </authorList>
    </citation>
    <scope>NUCLEOTIDE SEQUENCE [LARGE SCALE GENOMIC DNA]</scope>
    <source>
        <strain evidence="1 2">Zambia</strain>
    </source>
</reference>
<name>A0A183NAW9_9TREM</name>
<dbReference type="AlphaFoldDB" id="A0A183NAW9"/>
<dbReference type="EMBL" id="UZAI01021344">
    <property type="protein sequence ID" value="VDP55207.1"/>
    <property type="molecule type" value="Genomic_DNA"/>
</dbReference>
<organism evidence="1 2">
    <name type="scientific">Schistosoma margrebowiei</name>
    <dbReference type="NCBI Taxonomy" id="48269"/>
    <lineage>
        <taxon>Eukaryota</taxon>
        <taxon>Metazoa</taxon>
        <taxon>Spiralia</taxon>
        <taxon>Lophotrochozoa</taxon>
        <taxon>Platyhelminthes</taxon>
        <taxon>Trematoda</taxon>
        <taxon>Digenea</taxon>
        <taxon>Strigeidida</taxon>
        <taxon>Schistosomatoidea</taxon>
        <taxon>Schistosomatidae</taxon>
        <taxon>Schistosoma</taxon>
    </lineage>
</organism>
<sequence length="124" mass="13670">MVISLQLQTVRDQVISSHGLQNPSNVDENSRITLLPDDNDDVYLITGCETGYINCWKLQNNGKSRSVGEARNLHWGSVITIYCIPGGDGANAIVTSGTDNCIKVTAVLWVICKSHVLKLINYFF</sequence>
<dbReference type="InterPro" id="IPR015943">
    <property type="entry name" value="WD40/YVTN_repeat-like_dom_sf"/>
</dbReference>
<dbReference type="InterPro" id="IPR036322">
    <property type="entry name" value="WD40_repeat_dom_sf"/>
</dbReference>
<dbReference type="STRING" id="48269.A0A183NAW9"/>
<evidence type="ECO:0000313" key="2">
    <source>
        <dbReference type="Proteomes" id="UP000277204"/>
    </source>
</evidence>
<gene>
    <name evidence="1" type="ORF">SMRZ_LOCUS25444</name>
</gene>
<dbReference type="SUPFAM" id="SSF50978">
    <property type="entry name" value="WD40 repeat-like"/>
    <property type="match status" value="1"/>
</dbReference>
<protein>
    <submittedName>
        <fullName evidence="1">Uncharacterized protein</fullName>
    </submittedName>
</protein>
<accession>A0A183NAW9</accession>
<dbReference type="Gene3D" id="2.130.10.10">
    <property type="entry name" value="YVTN repeat-like/Quinoprotein amine dehydrogenase"/>
    <property type="match status" value="1"/>
</dbReference>
<dbReference type="Proteomes" id="UP000277204">
    <property type="component" value="Unassembled WGS sequence"/>
</dbReference>
<evidence type="ECO:0000313" key="1">
    <source>
        <dbReference type="EMBL" id="VDP55207.1"/>
    </source>
</evidence>
<keyword evidence="2" id="KW-1185">Reference proteome</keyword>
<proteinExistence type="predicted"/>